<dbReference type="GO" id="GO:0050793">
    <property type="term" value="P:regulation of developmental process"/>
    <property type="evidence" value="ECO:0007669"/>
    <property type="project" value="InterPro"/>
</dbReference>
<evidence type="ECO:0000313" key="3">
    <source>
        <dbReference type="Proteomes" id="UP000504604"/>
    </source>
</evidence>
<dbReference type="PANTHER" id="PTHR34663:SF9">
    <property type="entry name" value="OS06G0637400 PROTEIN"/>
    <property type="match status" value="1"/>
</dbReference>
<accession>A0A6I9URL8</accession>
<dbReference type="RefSeq" id="XP_011097390.1">
    <property type="nucleotide sequence ID" value="XM_011099088.2"/>
</dbReference>
<evidence type="ECO:0000256" key="2">
    <source>
        <dbReference type="SAM" id="Phobius"/>
    </source>
</evidence>
<feature type="transmembrane region" description="Helical" evidence="2">
    <location>
        <begin position="12"/>
        <end position="28"/>
    </location>
</feature>
<sequence length="101" mass="10484">MSNVVKNSINFSIIVVLFLMLSSVFFVTEARRLNAAPKIHGFSINAIKAGPSPGDGHKYVNVHTLGGVKESGPSPGDGHKYTKAKTLGGIKDSGPSPGAGH</sequence>
<gene>
    <name evidence="4" type="primary">LOC105176323</name>
</gene>
<keyword evidence="2" id="KW-1133">Transmembrane helix</keyword>
<evidence type="ECO:0000256" key="1">
    <source>
        <dbReference type="SAM" id="MobiDB-lite"/>
    </source>
</evidence>
<keyword evidence="2" id="KW-0812">Transmembrane</keyword>
<feature type="region of interest" description="Disordered" evidence="1">
    <location>
        <begin position="67"/>
        <end position="101"/>
    </location>
</feature>
<dbReference type="Gramene" id="SIN_1003944.t">
    <property type="protein sequence ID" value="SIN_1003944.t.cds1"/>
    <property type="gene ID" value="SIN_1003944"/>
</dbReference>
<name>A0A6I9URL8_SESIN</name>
<dbReference type="GO" id="GO:0045087">
    <property type="term" value="P:innate immune response"/>
    <property type="evidence" value="ECO:0007669"/>
    <property type="project" value="InterPro"/>
</dbReference>
<keyword evidence="3" id="KW-1185">Reference proteome</keyword>
<dbReference type="KEGG" id="sind:105176323"/>
<dbReference type="InterPro" id="IPR044700">
    <property type="entry name" value="PIP2/PIPL1"/>
</dbReference>
<proteinExistence type="predicted"/>
<dbReference type="GeneID" id="105176323"/>
<dbReference type="PANTHER" id="PTHR34663">
    <property type="entry name" value="OS06G0637400 PROTEIN"/>
    <property type="match status" value="1"/>
</dbReference>
<evidence type="ECO:0000313" key="4">
    <source>
        <dbReference type="RefSeq" id="XP_011097390.1"/>
    </source>
</evidence>
<dbReference type="InParanoid" id="A0A6I9URL8"/>
<keyword evidence="2" id="KW-0472">Membrane</keyword>
<protein>
    <submittedName>
        <fullName evidence="4">Uncharacterized protein LOC105176323</fullName>
    </submittedName>
</protein>
<dbReference type="OrthoDB" id="1936010at2759"/>
<dbReference type="Proteomes" id="UP000504604">
    <property type="component" value="Linkage group LG13"/>
</dbReference>
<organism evidence="3 4">
    <name type="scientific">Sesamum indicum</name>
    <name type="common">Oriental sesame</name>
    <name type="synonym">Sesamum orientale</name>
    <dbReference type="NCBI Taxonomy" id="4182"/>
    <lineage>
        <taxon>Eukaryota</taxon>
        <taxon>Viridiplantae</taxon>
        <taxon>Streptophyta</taxon>
        <taxon>Embryophyta</taxon>
        <taxon>Tracheophyta</taxon>
        <taxon>Spermatophyta</taxon>
        <taxon>Magnoliopsida</taxon>
        <taxon>eudicotyledons</taxon>
        <taxon>Gunneridae</taxon>
        <taxon>Pentapetalae</taxon>
        <taxon>asterids</taxon>
        <taxon>lamiids</taxon>
        <taxon>Lamiales</taxon>
        <taxon>Pedaliaceae</taxon>
        <taxon>Sesamum</taxon>
    </lineage>
</organism>
<reference evidence="4" key="1">
    <citation type="submission" date="2025-08" db="UniProtKB">
        <authorList>
            <consortium name="RefSeq"/>
        </authorList>
    </citation>
    <scope>IDENTIFICATION</scope>
</reference>
<dbReference type="AlphaFoldDB" id="A0A6I9URL8"/>